<evidence type="ECO:0000313" key="9">
    <source>
        <dbReference type="Proteomes" id="UP000007875"/>
    </source>
</evidence>
<accession>H2Z719</accession>
<dbReference type="InterPro" id="IPR000593">
    <property type="entry name" value="RasGAP_C"/>
</dbReference>
<keyword evidence="3" id="KW-0112">Calmodulin-binding</keyword>
<dbReference type="GO" id="GO:0005938">
    <property type="term" value="C:cell cortex"/>
    <property type="evidence" value="ECO:0007669"/>
    <property type="project" value="TreeGrafter"/>
</dbReference>
<evidence type="ECO:0000313" key="8">
    <source>
        <dbReference type="Ensembl" id="ENSCSAVP00000013381.1"/>
    </source>
</evidence>
<dbReference type="InterPro" id="IPR023152">
    <property type="entry name" value="RasGAP_CS"/>
</dbReference>
<dbReference type="PANTHER" id="PTHR14149">
    <property type="entry name" value="RAS GTPASE-ACTIVATING PROTEIN WITH IQ MOTIF"/>
    <property type="match status" value="1"/>
</dbReference>
<dbReference type="SMART" id="SM00015">
    <property type="entry name" value="IQ"/>
    <property type="match status" value="3"/>
</dbReference>
<evidence type="ECO:0000256" key="3">
    <source>
        <dbReference type="ARBA" id="ARBA00022860"/>
    </source>
</evidence>
<dbReference type="PROSITE" id="PS00509">
    <property type="entry name" value="RAS_GTPASE_ACTIV_1"/>
    <property type="match status" value="1"/>
</dbReference>
<dbReference type="PROSITE" id="PS50018">
    <property type="entry name" value="RAS_GTPASE_ACTIV_2"/>
    <property type="match status" value="1"/>
</dbReference>
<dbReference type="Pfam" id="PF00616">
    <property type="entry name" value="RasGAP"/>
    <property type="match status" value="1"/>
</dbReference>
<evidence type="ECO:0008006" key="10">
    <source>
        <dbReference type="Google" id="ProtNLM"/>
    </source>
</evidence>
<dbReference type="Gene3D" id="2.20.70.10">
    <property type="match status" value="1"/>
</dbReference>
<dbReference type="Proteomes" id="UP000007875">
    <property type="component" value="Unassembled WGS sequence"/>
</dbReference>
<dbReference type="Pfam" id="PF03836">
    <property type="entry name" value="RasGAP_C"/>
    <property type="match status" value="1"/>
</dbReference>
<dbReference type="Ensembl" id="ENSCSAVT00000013533.1">
    <property type="protein sequence ID" value="ENSCSAVP00000013381.1"/>
    <property type="gene ID" value="ENSCSAVG00000007847.1"/>
</dbReference>
<name>H2Z719_CIOSA</name>
<dbReference type="CDD" id="cd00201">
    <property type="entry name" value="WW"/>
    <property type="match status" value="1"/>
</dbReference>
<reference evidence="8" key="2">
    <citation type="submission" date="2025-08" db="UniProtKB">
        <authorList>
            <consortium name="Ensembl"/>
        </authorList>
    </citation>
    <scope>IDENTIFICATION</scope>
</reference>
<feature type="domain" description="Ras-GAP" evidence="5">
    <location>
        <begin position="1010"/>
        <end position="1244"/>
    </location>
</feature>
<keyword evidence="2" id="KW-0677">Repeat</keyword>
<dbReference type="PROSITE" id="PS50020">
    <property type="entry name" value="WW_DOMAIN_2"/>
    <property type="match status" value="1"/>
</dbReference>
<feature type="coiled-coil region" evidence="4">
    <location>
        <begin position="1502"/>
        <end position="1529"/>
    </location>
</feature>
<protein>
    <recommendedName>
        <fullName evidence="10">Ras GTPase-activating-like protein IQGAP1</fullName>
    </recommendedName>
</protein>
<dbReference type="GO" id="GO:0051015">
    <property type="term" value="F:actin filament binding"/>
    <property type="evidence" value="ECO:0007669"/>
    <property type="project" value="TreeGrafter"/>
</dbReference>
<dbReference type="InterPro" id="IPR001202">
    <property type="entry name" value="WW_dom"/>
</dbReference>
<dbReference type="GO" id="GO:1903479">
    <property type="term" value="P:mitotic actomyosin contractile ring assembly actin filament organization"/>
    <property type="evidence" value="ECO:0007669"/>
    <property type="project" value="TreeGrafter"/>
</dbReference>
<dbReference type="OMA" id="CANKYYD"/>
<dbReference type="Gene3D" id="4.10.270.10">
    <property type="entry name" value="Myosin, subunit A"/>
    <property type="match status" value="1"/>
</dbReference>
<dbReference type="GO" id="GO:0005096">
    <property type="term" value="F:GTPase activator activity"/>
    <property type="evidence" value="ECO:0007669"/>
    <property type="project" value="TreeGrafter"/>
</dbReference>
<feature type="domain" description="Calponin-homology (CH)" evidence="7">
    <location>
        <begin position="1"/>
        <end position="108"/>
    </location>
</feature>
<dbReference type="SUPFAM" id="SSF143885">
    <property type="entry name" value="RGC domain-like"/>
    <property type="match status" value="1"/>
</dbReference>
<feature type="domain" description="WW" evidence="6">
    <location>
        <begin position="673"/>
        <end position="700"/>
    </location>
</feature>
<dbReference type="InterPro" id="IPR027417">
    <property type="entry name" value="P-loop_NTPase"/>
</dbReference>
<dbReference type="PROSITE" id="PS50021">
    <property type="entry name" value="CH"/>
    <property type="match status" value="1"/>
</dbReference>
<dbReference type="SUPFAM" id="SSF48350">
    <property type="entry name" value="GTPase activation domain, GAP"/>
    <property type="match status" value="1"/>
</dbReference>
<dbReference type="Pfam" id="PF00612">
    <property type="entry name" value="IQ"/>
    <property type="match status" value="3"/>
</dbReference>
<dbReference type="SUPFAM" id="SSF52540">
    <property type="entry name" value="P-loop containing nucleoside triphosphate hydrolases"/>
    <property type="match status" value="1"/>
</dbReference>
<dbReference type="Gene3D" id="1.10.418.10">
    <property type="entry name" value="Calponin-like domain"/>
    <property type="match status" value="1"/>
</dbReference>
<evidence type="ECO:0000256" key="4">
    <source>
        <dbReference type="SAM" id="Coils"/>
    </source>
</evidence>
<dbReference type="InterPro" id="IPR008936">
    <property type="entry name" value="Rho_GTPase_activation_prot"/>
</dbReference>
<sequence length="1660" mass="190419">RWMEYCLHEDLPPSVELEEGLRNGVFLGKLAHFFAPDTIPLRKIYDKDMKKYEQKGLHFKHTDNINHFFRAMEKVGLPSIFYPETTDIYDRKNMPKTVYCVHALSLYLFKLGLAPQMKDLYGIAEFTEEELNNMQKELDKYGINMPQFSKIGGILANELSVDEAALHAAVIAINEALDAGDAEATMKAMHNPNACLTSIEDGYVEEYQERLLASKKAKAEAAKNKVVKHRQLCQCETTEEERDMYEELLTHAELQGNITKINLDIKVEKVNRDLLSDGENLISDLKNLGISNIDPNNRTWYLDQLQKDLNAKREVKSVPTLDKDEIQAAIIAANLLATKQRQQSKVKGGYIRLKRKTVRFIGVKLVGEQDETVSNINSLLNDSGSPEDLERELKKMEGNFPAIVDGMAHLYHSELTKQRELKGEDLTHEEICEALRHLNALAALNRELEVGDVESVWAAMQNPDLGLERLEQGNRTRCCVSGLQGQQKKDVQYLNLKSIQETVDLINTQVSEEHSTIKAVHDVNEALSKDDRDAILAALLNPSLHLEHVDPSNITQYLRLLKKRKHEKSVETGDADPALWIDEIQACIDDANAQTRQALKQASAVTAVNIALEDDEWEQTYELLKHNDIALASLTSECASTYHDQLREMREEKLEEAYIMFNPSNECLKDTTWVAYRTKEGYTYYFNTENLNGSWDEPEGFNADTAQLNKDEIQECISMVSSAYDRAQLWRDNEPLIIKLQSFCRMYLARKAYQERKDFIANHLPAIICIQAHWRGFAQWKKYTDRMLYLQSHLATIIMVNKYLIWKSPSSLLQRRFAMWRERSQYQKRLKYFRDHVHIIIKLQAWFRSNKARHDYKTLSKIRLIKLLAGVENPPLTVVQKFVHLLDQRANDFAEEIELQELKQNVVQCIKSNNELEEALNTMDIKIGLLVKNRITLQDVINHSKNLKKKGGKDAGESSPAAGLKSLNKSNRARLEAYQHLFYLLQTNPTYFGKLIFKMAAGRTTNFMQSVILSVYNYASNHREEYLLLKLFKTALQEEIESKVDKVKEIATGNPLVIKMVVTFNRGAKGQSSLRQILAPQVNDLLAKNSLNINMSPVEIYKSWISQKETETGEASDLPYEVTTTEAMKHDEVKKRVEDSISQLRTVTDAFLAAILASIEEIPYGLRYIAKCLKNLLKKKFPDTPEEEVLKMVGNLIYYRYMNPAIVAPDGFDVIDVSAGAAGLNNDQRKNLGSIAKVLQFASTGKTFAGDMEHLRSINQYLMEAYVRFKKFFEAVCDVPEPEEKYNIDEYSDAVLLVKPVIFISLKEVLDTHKLLLEHEDEVASDASDPIHEMLEELGEVPDIASLIGETGGTELTDEQKTALLNTEISLTLASKVEIKEDDESDIKNLILRTKRMVIDIIRIQVGENLTEVLNTPATDDQNVEKLEMEKKKREDVKEDKDSMLRTRSLLNENKLPLEDMKRRVLRNLKKLQEHGIVTSDDHYQAIVNMIARDIRNQRRYRQRRKQELTKLKQNLERLDQKSKFFEEQSDYYNQYIKSCLASLANKSKKAQKKKKRKVAAIKYTASELHRKKVLLEIEGLETGQFRNVMFEIGQTEDDVGRFEVSAKLLGVNMEKVTLVFQDLLQLQYEGVSVMKMFDGRAKINVNLLIFLLNKKFFGK</sequence>
<dbReference type="Gene3D" id="1.10.506.10">
    <property type="entry name" value="GTPase Activation - p120gap, domain 1"/>
    <property type="match status" value="1"/>
</dbReference>
<dbReference type="FunFam" id="1.10.418.10:FF:000013">
    <property type="entry name" value="IQ motif containing GTPase activating protein 1"/>
    <property type="match status" value="1"/>
</dbReference>
<dbReference type="SMART" id="SM00323">
    <property type="entry name" value="RasGAP"/>
    <property type="match status" value="1"/>
</dbReference>
<dbReference type="PROSITE" id="PS01159">
    <property type="entry name" value="WW_DOMAIN_1"/>
    <property type="match status" value="1"/>
</dbReference>
<feature type="coiled-coil region" evidence="4">
    <location>
        <begin position="117"/>
        <end position="144"/>
    </location>
</feature>
<dbReference type="InterPro" id="IPR000048">
    <property type="entry name" value="IQ_motif_EF-hand-BS"/>
</dbReference>
<evidence type="ECO:0000259" key="6">
    <source>
        <dbReference type="PROSITE" id="PS50020"/>
    </source>
</evidence>
<dbReference type="STRING" id="51511.ENSCSAVP00000013381"/>
<dbReference type="GeneTree" id="ENSGT00950000183076"/>
<dbReference type="SUPFAM" id="SSF47576">
    <property type="entry name" value="Calponin-homology domain, CH-domain"/>
    <property type="match status" value="1"/>
</dbReference>
<reference evidence="8" key="3">
    <citation type="submission" date="2025-09" db="UniProtKB">
        <authorList>
            <consortium name="Ensembl"/>
        </authorList>
    </citation>
    <scope>IDENTIFICATION</scope>
</reference>
<feature type="coiled-coil region" evidence="4">
    <location>
        <begin position="204"/>
        <end position="255"/>
    </location>
</feature>
<proteinExistence type="predicted"/>
<dbReference type="InParanoid" id="H2Z719"/>
<dbReference type="Pfam" id="PF00307">
    <property type="entry name" value="CH"/>
    <property type="match status" value="1"/>
</dbReference>
<evidence type="ECO:0000259" key="7">
    <source>
        <dbReference type="PROSITE" id="PS50021"/>
    </source>
</evidence>
<keyword evidence="9" id="KW-1185">Reference proteome</keyword>
<evidence type="ECO:0000256" key="2">
    <source>
        <dbReference type="ARBA" id="ARBA00022737"/>
    </source>
</evidence>
<dbReference type="InterPro" id="IPR001936">
    <property type="entry name" value="RasGAP_dom"/>
</dbReference>
<keyword evidence="4" id="KW-0175">Coiled coil</keyword>
<keyword evidence="1" id="KW-0597">Phosphoprotein</keyword>
<dbReference type="InterPro" id="IPR001715">
    <property type="entry name" value="CH_dom"/>
</dbReference>
<dbReference type="PROSITE" id="PS50096">
    <property type="entry name" value="IQ"/>
    <property type="match status" value="3"/>
</dbReference>
<dbReference type="InterPro" id="IPR036872">
    <property type="entry name" value="CH_dom_sf"/>
</dbReference>
<dbReference type="PANTHER" id="PTHR14149:SF14">
    <property type="entry name" value="CALPONIN-HOMOLOGY (CH) DOMAIN-CONTAINING PROTEIN"/>
    <property type="match status" value="1"/>
</dbReference>
<evidence type="ECO:0000256" key="1">
    <source>
        <dbReference type="ARBA" id="ARBA00022553"/>
    </source>
</evidence>
<organism evidence="8 9">
    <name type="scientific">Ciona savignyi</name>
    <name type="common">Pacific transparent sea squirt</name>
    <dbReference type="NCBI Taxonomy" id="51511"/>
    <lineage>
        <taxon>Eukaryota</taxon>
        <taxon>Metazoa</taxon>
        <taxon>Chordata</taxon>
        <taxon>Tunicata</taxon>
        <taxon>Ascidiacea</taxon>
        <taxon>Phlebobranchia</taxon>
        <taxon>Cionidae</taxon>
        <taxon>Ciona</taxon>
    </lineage>
</organism>
<evidence type="ECO:0000259" key="5">
    <source>
        <dbReference type="PROSITE" id="PS50018"/>
    </source>
</evidence>
<dbReference type="SMART" id="SM00033">
    <property type="entry name" value="CH"/>
    <property type="match status" value="1"/>
</dbReference>
<dbReference type="FunFam" id="1.10.506.10:FF:000004">
    <property type="entry name" value="IQ motif containing GTPase activating protein 1"/>
    <property type="match status" value="1"/>
</dbReference>
<dbReference type="GO" id="GO:0005516">
    <property type="term" value="F:calmodulin binding"/>
    <property type="evidence" value="ECO:0007669"/>
    <property type="project" value="UniProtKB-KW"/>
</dbReference>
<reference evidence="9" key="1">
    <citation type="submission" date="2003-08" db="EMBL/GenBank/DDBJ databases">
        <authorList>
            <person name="Birren B."/>
            <person name="Nusbaum C."/>
            <person name="Abebe A."/>
            <person name="Abouelleil A."/>
            <person name="Adekoya E."/>
            <person name="Ait-zahra M."/>
            <person name="Allen N."/>
            <person name="Allen T."/>
            <person name="An P."/>
            <person name="Anderson M."/>
            <person name="Anderson S."/>
            <person name="Arachchi H."/>
            <person name="Armbruster J."/>
            <person name="Bachantsang P."/>
            <person name="Baldwin J."/>
            <person name="Barry A."/>
            <person name="Bayul T."/>
            <person name="Blitshsteyn B."/>
            <person name="Bloom T."/>
            <person name="Blye J."/>
            <person name="Boguslavskiy L."/>
            <person name="Borowsky M."/>
            <person name="Boukhgalter B."/>
            <person name="Brunache A."/>
            <person name="Butler J."/>
            <person name="Calixte N."/>
            <person name="Calvo S."/>
            <person name="Camarata J."/>
            <person name="Campo K."/>
            <person name="Chang J."/>
            <person name="Cheshatsang Y."/>
            <person name="Citroen M."/>
            <person name="Collymore A."/>
            <person name="Considine T."/>
            <person name="Cook A."/>
            <person name="Cooke P."/>
            <person name="Corum B."/>
            <person name="Cuomo C."/>
            <person name="David R."/>
            <person name="Dawoe T."/>
            <person name="Degray S."/>
            <person name="Dodge S."/>
            <person name="Dooley K."/>
            <person name="Dorje P."/>
            <person name="Dorjee K."/>
            <person name="Dorris L."/>
            <person name="Duffey N."/>
            <person name="Dupes A."/>
            <person name="Elkins T."/>
            <person name="Engels R."/>
            <person name="Erickson J."/>
            <person name="Farina A."/>
            <person name="Faro S."/>
            <person name="Ferreira P."/>
            <person name="Fischer H."/>
            <person name="Fitzgerald M."/>
            <person name="Foley K."/>
            <person name="Gage D."/>
            <person name="Galagan J."/>
            <person name="Gearin G."/>
            <person name="Gnerre S."/>
            <person name="Gnirke A."/>
            <person name="Goyette A."/>
            <person name="Graham J."/>
            <person name="Grandbois E."/>
            <person name="Gyaltsen K."/>
            <person name="Hafez N."/>
            <person name="Hagopian D."/>
            <person name="Hagos B."/>
            <person name="Hall J."/>
            <person name="Hatcher B."/>
            <person name="Heller A."/>
            <person name="Higgins H."/>
            <person name="Honan T."/>
            <person name="Horn A."/>
            <person name="Houde N."/>
            <person name="Hughes L."/>
            <person name="Hulme W."/>
            <person name="Husby E."/>
            <person name="Iliev I."/>
            <person name="Jaffe D."/>
            <person name="Jones C."/>
            <person name="Kamal M."/>
            <person name="Kamat A."/>
            <person name="Kamvysselis M."/>
            <person name="Karlsson E."/>
            <person name="Kells C."/>
            <person name="Kieu A."/>
            <person name="Kisner P."/>
            <person name="Kodira C."/>
            <person name="Kulbokas E."/>
            <person name="Labutti K."/>
            <person name="Lama D."/>
            <person name="Landers T."/>
            <person name="Leger J."/>
            <person name="Levine S."/>
            <person name="Lewis D."/>
            <person name="Lewis T."/>
            <person name="Lindblad-toh K."/>
            <person name="Liu X."/>
            <person name="Lokyitsang T."/>
            <person name="Lokyitsang Y."/>
            <person name="Lucien O."/>
            <person name="Lui A."/>
            <person name="Ma L.J."/>
            <person name="Mabbitt R."/>
            <person name="Macdonald J."/>
            <person name="Maclean C."/>
            <person name="Major J."/>
            <person name="Manning J."/>
            <person name="Marabella R."/>
            <person name="Maru K."/>
            <person name="Matthews C."/>
            <person name="Mauceli E."/>
            <person name="Mccarthy M."/>
            <person name="Mcdonough S."/>
            <person name="Mcghee T."/>
            <person name="Meldrim J."/>
            <person name="Meneus L."/>
            <person name="Mesirov J."/>
            <person name="Mihalev A."/>
            <person name="Mihova T."/>
            <person name="Mikkelsen T."/>
            <person name="Mlenga V."/>
            <person name="Moru K."/>
            <person name="Mozes J."/>
            <person name="Mulrain L."/>
            <person name="Munson G."/>
            <person name="Naylor J."/>
            <person name="Newes C."/>
            <person name="Nguyen C."/>
            <person name="Nguyen N."/>
            <person name="Nguyen T."/>
            <person name="Nicol R."/>
            <person name="Nielsen C."/>
            <person name="Nizzari M."/>
            <person name="Norbu C."/>
            <person name="Norbu N."/>
            <person name="O'donnell P."/>
            <person name="Okoawo O."/>
            <person name="O'leary S."/>
            <person name="Omotosho B."/>
            <person name="O'neill K."/>
            <person name="Osman S."/>
            <person name="Parker S."/>
            <person name="Perrin D."/>
            <person name="Phunkhang P."/>
            <person name="Piqani B."/>
            <person name="Purcell S."/>
            <person name="Rachupka T."/>
            <person name="Ramasamy U."/>
            <person name="Rameau R."/>
            <person name="Ray V."/>
            <person name="Raymond C."/>
            <person name="Retta R."/>
            <person name="Richardson S."/>
            <person name="Rise C."/>
            <person name="Rodriguez J."/>
            <person name="Rogers J."/>
            <person name="Rogov P."/>
            <person name="Rutman M."/>
            <person name="Schupbach R."/>
            <person name="Seaman C."/>
            <person name="Settipalli S."/>
            <person name="Sharpe T."/>
            <person name="Sheridan J."/>
            <person name="Sherpa N."/>
            <person name="Shi J."/>
            <person name="Smirnov S."/>
            <person name="Smith C."/>
            <person name="Sougnez C."/>
            <person name="Spencer B."/>
            <person name="Stalker J."/>
            <person name="Stange-thomann N."/>
            <person name="Stavropoulos S."/>
            <person name="Stetson K."/>
            <person name="Stone C."/>
            <person name="Stone S."/>
            <person name="Stubbs M."/>
            <person name="Talamas J."/>
            <person name="Tchuinga P."/>
            <person name="Tenzing P."/>
            <person name="Tesfaye S."/>
            <person name="Theodore J."/>
            <person name="Thoulutsang Y."/>
            <person name="Topham K."/>
            <person name="Towey S."/>
            <person name="Tsamla T."/>
            <person name="Tsomo N."/>
            <person name="Vallee D."/>
            <person name="Vassiliev H."/>
            <person name="Venkataraman V."/>
            <person name="Vinson J."/>
            <person name="Vo A."/>
            <person name="Wade C."/>
            <person name="Wang S."/>
            <person name="Wangchuk T."/>
            <person name="Wangdi T."/>
            <person name="Whittaker C."/>
            <person name="Wilkinson J."/>
            <person name="Wu Y."/>
            <person name="Wyman D."/>
            <person name="Yadav S."/>
            <person name="Yang S."/>
            <person name="Yang X."/>
            <person name="Yeager S."/>
            <person name="Yee E."/>
            <person name="Young G."/>
            <person name="Zainoun J."/>
            <person name="Zembeck L."/>
            <person name="Zimmer A."/>
            <person name="Zody M."/>
            <person name="Lander E."/>
        </authorList>
    </citation>
    <scope>NUCLEOTIDE SEQUENCE [LARGE SCALE GENOMIC DNA]</scope>
</reference>
<dbReference type="eggNOG" id="KOG2128">
    <property type="taxonomic scope" value="Eukaryota"/>
</dbReference>